<evidence type="ECO:0000313" key="2">
    <source>
        <dbReference type="EMBL" id="GLK88054.1"/>
    </source>
</evidence>
<keyword evidence="1" id="KW-0472">Membrane</keyword>
<dbReference type="Proteomes" id="UP001143328">
    <property type="component" value="Unassembled WGS sequence"/>
</dbReference>
<keyword evidence="3" id="KW-1185">Reference proteome</keyword>
<keyword evidence="1" id="KW-0812">Transmembrane</keyword>
<dbReference type="InterPro" id="IPR025333">
    <property type="entry name" value="DUF4239"/>
</dbReference>
<comment type="caution">
    <text evidence="2">The sequence shown here is derived from an EMBL/GenBank/DDBJ whole genome shotgun (WGS) entry which is preliminary data.</text>
</comment>
<evidence type="ECO:0000256" key="1">
    <source>
        <dbReference type="SAM" id="Phobius"/>
    </source>
</evidence>
<feature type="transmembrane region" description="Helical" evidence="1">
    <location>
        <begin position="204"/>
        <end position="225"/>
    </location>
</feature>
<feature type="transmembrane region" description="Helical" evidence="1">
    <location>
        <begin position="176"/>
        <end position="198"/>
    </location>
</feature>
<name>A0A9W6K5U9_9PSED</name>
<evidence type="ECO:0000313" key="3">
    <source>
        <dbReference type="Proteomes" id="UP001143328"/>
    </source>
</evidence>
<sequence>MELVWTAFAIFACLFSAALLMMRFCPMLPSRHRDEETSTVVRLLANLFVVMTSLVFGLLINSAKNTFEAIDADVHVFATKMIILDRALRTYGPNADEARKRLEEYVQQAIDHPSHSDDALHQKPSVTAQYLDRVGEALRVIKPPDRYHETMLVEARQQYHGLMEQRWKVLEQSEGVIPQPLIVMLVAWMTLIFAAFGYHAPRNAMMVGMFGVSALLIAVSVALVLDMDIPFSGPIQISDAPQRRALAEIQM</sequence>
<dbReference type="Pfam" id="PF14023">
    <property type="entry name" value="Bestrophin-like"/>
    <property type="match status" value="1"/>
</dbReference>
<reference evidence="2" key="1">
    <citation type="journal article" date="2014" name="Int. J. Syst. Evol. Microbiol.">
        <title>Complete genome sequence of Corynebacterium casei LMG S-19264T (=DSM 44701T), isolated from a smear-ripened cheese.</title>
        <authorList>
            <consortium name="US DOE Joint Genome Institute (JGI-PGF)"/>
            <person name="Walter F."/>
            <person name="Albersmeier A."/>
            <person name="Kalinowski J."/>
            <person name="Ruckert C."/>
        </authorList>
    </citation>
    <scope>NUCLEOTIDE SEQUENCE</scope>
    <source>
        <strain evidence="2">VKM B-2935</strain>
    </source>
</reference>
<dbReference type="AlphaFoldDB" id="A0A9W6K5U9"/>
<reference evidence="2" key="2">
    <citation type="submission" date="2023-01" db="EMBL/GenBank/DDBJ databases">
        <authorList>
            <person name="Sun Q."/>
            <person name="Evtushenko L."/>
        </authorList>
    </citation>
    <scope>NUCLEOTIDE SEQUENCE</scope>
    <source>
        <strain evidence="2">VKM B-2935</strain>
    </source>
</reference>
<protein>
    <recommendedName>
        <fullName evidence="4">DUF4239 domain-containing protein</fullName>
    </recommendedName>
</protein>
<evidence type="ECO:0008006" key="4">
    <source>
        <dbReference type="Google" id="ProtNLM"/>
    </source>
</evidence>
<dbReference type="EMBL" id="BSFN01000002">
    <property type="protein sequence ID" value="GLK88054.1"/>
    <property type="molecule type" value="Genomic_DNA"/>
</dbReference>
<proteinExistence type="predicted"/>
<organism evidence="2 3">
    <name type="scientific">Pseudomonas turukhanskensis</name>
    <dbReference type="NCBI Taxonomy" id="1806536"/>
    <lineage>
        <taxon>Bacteria</taxon>
        <taxon>Pseudomonadati</taxon>
        <taxon>Pseudomonadota</taxon>
        <taxon>Gammaproteobacteria</taxon>
        <taxon>Pseudomonadales</taxon>
        <taxon>Pseudomonadaceae</taxon>
        <taxon>Pseudomonas</taxon>
    </lineage>
</organism>
<dbReference type="RefSeq" id="WP_271194281.1">
    <property type="nucleotide sequence ID" value="NZ_BSFN01000002.1"/>
</dbReference>
<accession>A0A9W6K5U9</accession>
<feature type="transmembrane region" description="Helical" evidence="1">
    <location>
        <begin position="43"/>
        <end position="60"/>
    </location>
</feature>
<gene>
    <name evidence="2" type="ORF">GCM10017655_11160</name>
</gene>
<keyword evidence="1" id="KW-1133">Transmembrane helix</keyword>